<dbReference type="InterPro" id="IPR050834">
    <property type="entry name" value="Glycosyltransf_2"/>
</dbReference>
<dbReference type="SUPFAM" id="SSF53448">
    <property type="entry name" value="Nucleotide-diphospho-sugar transferases"/>
    <property type="match status" value="2"/>
</dbReference>
<protein>
    <submittedName>
        <fullName evidence="2">Glycosyltransferase</fullName>
        <ecNumber evidence="2">2.4.-.-</ecNumber>
    </submittedName>
</protein>
<gene>
    <name evidence="2" type="ORF">ABIQ69_11825</name>
</gene>
<proteinExistence type="predicted"/>
<feature type="domain" description="Glycosyltransferase 2-like" evidence="1">
    <location>
        <begin position="395"/>
        <end position="554"/>
    </location>
</feature>
<dbReference type="GO" id="GO:0016757">
    <property type="term" value="F:glycosyltransferase activity"/>
    <property type="evidence" value="ECO:0007669"/>
    <property type="project" value="UniProtKB-KW"/>
</dbReference>
<name>A0AAU7W386_9MICO</name>
<dbReference type="RefSeq" id="WP_350347320.1">
    <property type="nucleotide sequence ID" value="NZ_CP158374.1"/>
</dbReference>
<dbReference type="Gene3D" id="3.90.550.10">
    <property type="entry name" value="Spore Coat Polysaccharide Biosynthesis Protein SpsA, Chain A"/>
    <property type="match status" value="2"/>
</dbReference>
<dbReference type="PANTHER" id="PTHR43685">
    <property type="entry name" value="GLYCOSYLTRANSFERASE"/>
    <property type="match status" value="1"/>
</dbReference>
<dbReference type="EMBL" id="CP158374">
    <property type="protein sequence ID" value="XBX81298.1"/>
    <property type="molecule type" value="Genomic_DNA"/>
</dbReference>
<dbReference type="InterPro" id="IPR029044">
    <property type="entry name" value="Nucleotide-diphossugar_trans"/>
</dbReference>
<keyword evidence="2" id="KW-0808">Transferase</keyword>
<evidence type="ECO:0000313" key="2">
    <source>
        <dbReference type="EMBL" id="XBX81298.1"/>
    </source>
</evidence>
<feature type="domain" description="Glycosyltransferase 2-like" evidence="1">
    <location>
        <begin position="160"/>
        <end position="288"/>
    </location>
</feature>
<accession>A0AAU7W386</accession>
<sequence length="634" mass="68557">MFDLDYYRSQSGIDFATRRDAAKHFLEAGDELGISPSPLIQPEWYAHHGGARASGAITELLFGGVPVTTTAPWFDGRLVEGRSVATMRDALDVFLAGADDDTILPTHPLCAGTPTLGAARRAALEASEEVRRREHLNRPRLLDSFESQRVPVAETGPLVSVIMPVRDRADVVGAAVRSVTDQRYRNWELIVVDDGSTDRSADIVAETADGDPRVQIVRGPAAGVCAARNAGLAAASGSFIAFLDSDNRWLPEFLGASVAALMESDAVGVHAVVELVDDAGRRRFLAIEGDREDLLHGGNFVDLNTLVTRRDAVEHIGGFDESLRRWVDYDLAIRLAGLGRLELLPFVGVIYAESSDTGRISRIEAPGWEQRVLAKYLLDSPISSDPVIRDPDLVSIVMLTYADWWGTLRAVRDVLRHTSGASFELLVVDNGSPRNTAEILVAGLTDAPHTTLVPFERNRGFALGNDLAFTRTKGATIVFLNNDASVHAGWLPPLLAALDSGADAAQPVTLNPDGSIQNTGLSLVADEPRPVVSTELVEGVEPIDFASGIAIALRSSAFARVEGFDPLFTNGFDDVDLGLRLRTSGRGKFVVVGDSLVTHHERFTPGRFDADEANLKLLAERRRDAERRAQPSAL</sequence>
<keyword evidence="2" id="KW-0328">Glycosyltransferase</keyword>
<dbReference type="Pfam" id="PF00535">
    <property type="entry name" value="Glycos_transf_2"/>
    <property type="match status" value="2"/>
</dbReference>
<dbReference type="EC" id="2.4.-.-" evidence="2"/>
<evidence type="ECO:0000259" key="1">
    <source>
        <dbReference type="Pfam" id="PF00535"/>
    </source>
</evidence>
<reference evidence="2" key="1">
    <citation type="submission" date="2024-05" db="EMBL/GenBank/DDBJ databases">
        <authorList>
            <person name="Yu L."/>
        </authorList>
    </citation>
    <scope>NUCLEOTIDE SEQUENCE</scope>
    <source>
        <strain evidence="2">G08B096</strain>
    </source>
</reference>
<dbReference type="InterPro" id="IPR001173">
    <property type="entry name" value="Glyco_trans_2-like"/>
</dbReference>
<dbReference type="PANTHER" id="PTHR43685:SF2">
    <property type="entry name" value="GLYCOSYLTRANSFERASE 2-LIKE DOMAIN-CONTAINING PROTEIN"/>
    <property type="match status" value="1"/>
</dbReference>
<dbReference type="AlphaFoldDB" id="A0AAU7W386"/>
<organism evidence="2">
    <name type="scientific">Agromyces sp. G08B096</name>
    <dbReference type="NCBI Taxonomy" id="3156399"/>
    <lineage>
        <taxon>Bacteria</taxon>
        <taxon>Bacillati</taxon>
        <taxon>Actinomycetota</taxon>
        <taxon>Actinomycetes</taxon>
        <taxon>Micrococcales</taxon>
        <taxon>Microbacteriaceae</taxon>
        <taxon>Agromyces</taxon>
    </lineage>
</organism>